<evidence type="ECO:0000313" key="6">
    <source>
        <dbReference type="Proteomes" id="UP000830198"/>
    </source>
</evidence>
<feature type="domain" description="HTH araC/xylS-type" evidence="4">
    <location>
        <begin position="196"/>
        <end position="305"/>
    </location>
</feature>
<dbReference type="SMART" id="SM00342">
    <property type="entry name" value="HTH_ARAC"/>
    <property type="match status" value="1"/>
</dbReference>
<reference evidence="5 6" key="1">
    <citation type="submission" date="2022-04" db="EMBL/GenBank/DDBJ databases">
        <title>The arsenic-methylating capacity of Chitinophaga filiformis YT5 during chitin decomposition.</title>
        <authorList>
            <person name="Chen G."/>
            <person name="Liang Y."/>
        </authorList>
    </citation>
    <scope>NUCLEOTIDE SEQUENCE [LARGE SCALE GENOMIC DNA]</scope>
    <source>
        <strain evidence="5 6">YT5</strain>
    </source>
</reference>
<evidence type="ECO:0000259" key="4">
    <source>
        <dbReference type="PROSITE" id="PS01124"/>
    </source>
</evidence>
<dbReference type="PROSITE" id="PS01124">
    <property type="entry name" value="HTH_ARAC_FAMILY_2"/>
    <property type="match status" value="1"/>
</dbReference>
<dbReference type="Gene3D" id="1.10.10.60">
    <property type="entry name" value="Homeodomain-like"/>
    <property type="match status" value="1"/>
</dbReference>
<keyword evidence="3" id="KW-0804">Transcription</keyword>
<evidence type="ECO:0000256" key="2">
    <source>
        <dbReference type="ARBA" id="ARBA00023125"/>
    </source>
</evidence>
<keyword evidence="1" id="KW-0805">Transcription regulation</keyword>
<dbReference type="InterPro" id="IPR018060">
    <property type="entry name" value="HTH_AraC"/>
</dbReference>
<dbReference type="SUPFAM" id="SSF46689">
    <property type="entry name" value="Homeodomain-like"/>
    <property type="match status" value="1"/>
</dbReference>
<dbReference type="EMBL" id="CP095855">
    <property type="protein sequence ID" value="UPK67618.1"/>
    <property type="molecule type" value="Genomic_DNA"/>
</dbReference>
<keyword evidence="2" id="KW-0238">DNA-binding</keyword>
<proteinExistence type="predicted"/>
<dbReference type="PANTHER" id="PTHR43280">
    <property type="entry name" value="ARAC-FAMILY TRANSCRIPTIONAL REGULATOR"/>
    <property type="match status" value="1"/>
</dbReference>
<dbReference type="PANTHER" id="PTHR43280:SF32">
    <property type="entry name" value="TRANSCRIPTIONAL REGULATORY PROTEIN"/>
    <property type="match status" value="1"/>
</dbReference>
<dbReference type="Pfam" id="PF12833">
    <property type="entry name" value="HTH_18"/>
    <property type="match status" value="1"/>
</dbReference>
<accession>A0ABY4HVY0</accession>
<keyword evidence="6" id="KW-1185">Reference proteome</keyword>
<dbReference type="InterPro" id="IPR020449">
    <property type="entry name" value="Tscrpt_reg_AraC-type_HTH"/>
</dbReference>
<dbReference type="Proteomes" id="UP000830198">
    <property type="component" value="Chromosome"/>
</dbReference>
<name>A0ABY4HVY0_CHIFI</name>
<evidence type="ECO:0000313" key="5">
    <source>
        <dbReference type="EMBL" id="UPK67618.1"/>
    </source>
</evidence>
<dbReference type="InterPro" id="IPR009057">
    <property type="entry name" value="Homeodomain-like_sf"/>
</dbReference>
<sequence length="308" mass="35678">MKNTSPFHIHSISELHRLRKFPPPMHPSISVLQLSAVNEEFLEVAGSMIFDFYCISLKRNFNLNLRYGQRRYDFDEGILYFMSPGQVFGMKQDETDAGNEVRGWMLLIHPDFLWNTPLAKGIKKYEFFDYSVNEALFLSDKEEGIIVGILQNIQQEYQGNMDRFSQHIIVSQLEALLNYADRFYHRQFLTRKIANHEILERLEDVLTEAFSGDSLMYAGVPTVQQVADRLHISRNYLSSLLTTTTGRNTQQHIQEKLIAVAKERISSTNLSLNEIAYELGFEHPQSFSRIFKAKTGMSPLAFRESFND</sequence>
<protein>
    <submittedName>
        <fullName evidence="5">Helix-turn-helix transcriptional regulator</fullName>
    </submittedName>
</protein>
<evidence type="ECO:0000256" key="1">
    <source>
        <dbReference type="ARBA" id="ARBA00023015"/>
    </source>
</evidence>
<evidence type="ECO:0000256" key="3">
    <source>
        <dbReference type="ARBA" id="ARBA00023163"/>
    </source>
</evidence>
<dbReference type="PRINTS" id="PR00032">
    <property type="entry name" value="HTHARAC"/>
</dbReference>
<dbReference type="RefSeq" id="WP_247809988.1">
    <property type="nucleotide sequence ID" value="NZ_CP095855.1"/>
</dbReference>
<organism evidence="5 6">
    <name type="scientific">Chitinophaga filiformis</name>
    <name type="common">Myxococcus filiformis</name>
    <name type="synonym">Flexibacter filiformis</name>
    <dbReference type="NCBI Taxonomy" id="104663"/>
    <lineage>
        <taxon>Bacteria</taxon>
        <taxon>Pseudomonadati</taxon>
        <taxon>Bacteroidota</taxon>
        <taxon>Chitinophagia</taxon>
        <taxon>Chitinophagales</taxon>
        <taxon>Chitinophagaceae</taxon>
        <taxon>Chitinophaga</taxon>
    </lineage>
</organism>
<gene>
    <name evidence="5" type="ORF">MYF79_21970</name>
</gene>